<dbReference type="OrthoDB" id="504170at2759"/>
<reference evidence="10 11" key="1">
    <citation type="submission" date="2015-04" db="EMBL/GenBank/DDBJ databases">
        <authorList>
            <person name="Syromyatnikov M.Y."/>
            <person name="Popov V.N."/>
        </authorList>
    </citation>
    <scope>NUCLEOTIDE SEQUENCE [LARGE SCALE GENOMIC DNA]</scope>
</reference>
<dbReference type="Pfam" id="PF00069">
    <property type="entry name" value="Pkinase"/>
    <property type="match status" value="1"/>
</dbReference>
<feature type="region of interest" description="Disordered" evidence="8">
    <location>
        <begin position="1"/>
        <end position="39"/>
    </location>
</feature>
<feature type="domain" description="Protein kinase" evidence="9">
    <location>
        <begin position="47"/>
        <end position="337"/>
    </location>
</feature>
<dbReference type="PANTHER" id="PTHR24346:SF84">
    <property type="entry name" value="TESTIS SPECIFIC SERINE KINASE 5"/>
    <property type="match status" value="1"/>
</dbReference>
<proteinExistence type="inferred from homology"/>
<evidence type="ECO:0000256" key="8">
    <source>
        <dbReference type="SAM" id="MobiDB-lite"/>
    </source>
</evidence>
<sequence length="360" mass="40977">MSITQDQQQLEKVSDNEKDQKSTEQNASESQTPIVEPPKSILDANGFKIIKSIGSGSYSKVKLAFSENHKASVAIKIVPKYNVPEEFLRKFLYSEITVVKFLKHENIIKYYQSIETSHRLYVVMQFAENGSILELIQREKRISESRACDFFRQIMNGVEYCHNQKVCHRDLKCENILLDERMVIKIIDFGFAKCYKDIPKSSGQEKLESALPSVSKANESIATKKSSGIKKKALDPMLSETYCGSFAYASPELLKSTPYDPFMSDIWAMGCVLYAMVFGRLPFDDKYPGRLIRQVQQPVQFPTSVHASDECKSCIKKILAPLKRRCSIGNLREDLWIQTAYTTEKTRSLPRSLTSRNSAS</sequence>
<evidence type="ECO:0000256" key="6">
    <source>
        <dbReference type="PROSITE-ProRule" id="PRU10141"/>
    </source>
</evidence>
<dbReference type="EMBL" id="CVRI01000037">
    <property type="protein sequence ID" value="CRK93679.1"/>
    <property type="molecule type" value="Genomic_DNA"/>
</dbReference>
<evidence type="ECO:0000256" key="3">
    <source>
        <dbReference type="ARBA" id="ARBA00022741"/>
    </source>
</evidence>
<dbReference type="AlphaFoldDB" id="A0A1J1I000"/>
<keyword evidence="5 6" id="KW-0067">ATP-binding</keyword>
<dbReference type="GO" id="GO:0035556">
    <property type="term" value="P:intracellular signal transduction"/>
    <property type="evidence" value="ECO:0007669"/>
    <property type="project" value="TreeGrafter"/>
</dbReference>
<dbReference type="GO" id="GO:0005737">
    <property type="term" value="C:cytoplasm"/>
    <property type="evidence" value="ECO:0007669"/>
    <property type="project" value="TreeGrafter"/>
</dbReference>
<gene>
    <name evidence="10" type="primary">threonine-protein kinase 4</name>
    <name evidence="10" type="ORF">CLUMA_CG007208</name>
</gene>
<dbReference type="InterPro" id="IPR011009">
    <property type="entry name" value="Kinase-like_dom_sf"/>
</dbReference>
<feature type="compositionally biased region" description="Polar residues" evidence="8">
    <location>
        <begin position="1"/>
        <end position="11"/>
    </location>
</feature>
<dbReference type="Gene3D" id="1.10.510.10">
    <property type="entry name" value="Transferase(Phosphotransferase) domain 1"/>
    <property type="match status" value="1"/>
</dbReference>
<keyword evidence="3 6" id="KW-0547">Nucleotide-binding</keyword>
<dbReference type="GO" id="GO:0000226">
    <property type="term" value="P:microtubule cytoskeleton organization"/>
    <property type="evidence" value="ECO:0007669"/>
    <property type="project" value="TreeGrafter"/>
</dbReference>
<evidence type="ECO:0000256" key="4">
    <source>
        <dbReference type="ARBA" id="ARBA00022777"/>
    </source>
</evidence>
<dbReference type="InterPro" id="IPR000719">
    <property type="entry name" value="Prot_kinase_dom"/>
</dbReference>
<name>A0A1J1I000_9DIPT</name>
<evidence type="ECO:0000256" key="7">
    <source>
        <dbReference type="RuleBase" id="RU000304"/>
    </source>
</evidence>
<accession>A0A1J1I000</accession>
<dbReference type="InterPro" id="IPR017441">
    <property type="entry name" value="Protein_kinase_ATP_BS"/>
</dbReference>
<dbReference type="PROSITE" id="PS00108">
    <property type="entry name" value="PROTEIN_KINASE_ST"/>
    <property type="match status" value="1"/>
</dbReference>
<dbReference type="PROSITE" id="PS50011">
    <property type="entry name" value="PROTEIN_KINASE_DOM"/>
    <property type="match status" value="1"/>
</dbReference>
<feature type="compositionally biased region" description="Basic and acidic residues" evidence="8">
    <location>
        <begin position="12"/>
        <end position="22"/>
    </location>
</feature>
<dbReference type="Proteomes" id="UP000183832">
    <property type="component" value="Unassembled WGS sequence"/>
</dbReference>
<dbReference type="SMART" id="SM00220">
    <property type="entry name" value="S_TKc"/>
    <property type="match status" value="1"/>
</dbReference>
<keyword evidence="11" id="KW-1185">Reference proteome</keyword>
<protein>
    <submittedName>
        <fullName evidence="10">CLUMA_CG007208, isoform A</fullName>
    </submittedName>
</protein>
<dbReference type="FunFam" id="3.30.200.20:FF:000042">
    <property type="entry name" value="Aurora kinase A"/>
    <property type="match status" value="1"/>
</dbReference>
<dbReference type="PROSITE" id="PS00107">
    <property type="entry name" value="PROTEIN_KINASE_ATP"/>
    <property type="match status" value="1"/>
</dbReference>
<keyword evidence="4" id="KW-0418">Kinase</keyword>
<dbReference type="PANTHER" id="PTHR24346">
    <property type="entry name" value="MAP/MICROTUBULE AFFINITY-REGULATING KINASE"/>
    <property type="match status" value="1"/>
</dbReference>
<evidence type="ECO:0000313" key="11">
    <source>
        <dbReference type="Proteomes" id="UP000183832"/>
    </source>
</evidence>
<dbReference type="InterPro" id="IPR008271">
    <property type="entry name" value="Ser/Thr_kinase_AS"/>
</dbReference>
<evidence type="ECO:0000256" key="1">
    <source>
        <dbReference type="ARBA" id="ARBA00022527"/>
    </source>
</evidence>
<feature type="binding site" evidence="6">
    <location>
        <position position="76"/>
    </location>
    <ligand>
        <name>ATP</name>
        <dbReference type="ChEBI" id="CHEBI:30616"/>
    </ligand>
</feature>
<organism evidence="10 11">
    <name type="scientific">Clunio marinus</name>
    <dbReference type="NCBI Taxonomy" id="568069"/>
    <lineage>
        <taxon>Eukaryota</taxon>
        <taxon>Metazoa</taxon>
        <taxon>Ecdysozoa</taxon>
        <taxon>Arthropoda</taxon>
        <taxon>Hexapoda</taxon>
        <taxon>Insecta</taxon>
        <taxon>Pterygota</taxon>
        <taxon>Neoptera</taxon>
        <taxon>Endopterygota</taxon>
        <taxon>Diptera</taxon>
        <taxon>Nematocera</taxon>
        <taxon>Chironomoidea</taxon>
        <taxon>Chironomidae</taxon>
        <taxon>Clunio</taxon>
    </lineage>
</organism>
<evidence type="ECO:0000256" key="5">
    <source>
        <dbReference type="ARBA" id="ARBA00022840"/>
    </source>
</evidence>
<dbReference type="STRING" id="568069.A0A1J1I000"/>
<feature type="compositionally biased region" description="Polar residues" evidence="8">
    <location>
        <begin position="23"/>
        <end position="33"/>
    </location>
</feature>
<comment type="similarity">
    <text evidence="7">Belongs to the protein kinase superfamily.</text>
</comment>
<evidence type="ECO:0000256" key="2">
    <source>
        <dbReference type="ARBA" id="ARBA00022679"/>
    </source>
</evidence>
<dbReference type="GO" id="GO:0050321">
    <property type="term" value="F:tau-protein kinase activity"/>
    <property type="evidence" value="ECO:0007669"/>
    <property type="project" value="TreeGrafter"/>
</dbReference>
<evidence type="ECO:0000313" key="10">
    <source>
        <dbReference type="EMBL" id="CRK93679.1"/>
    </source>
</evidence>
<evidence type="ECO:0000259" key="9">
    <source>
        <dbReference type="PROSITE" id="PS50011"/>
    </source>
</evidence>
<dbReference type="GO" id="GO:0005524">
    <property type="term" value="F:ATP binding"/>
    <property type="evidence" value="ECO:0007669"/>
    <property type="project" value="UniProtKB-UniRule"/>
</dbReference>
<dbReference type="SUPFAM" id="SSF56112">
    <property type="entry name" value="Protein kinase-like (PK-like)"/>
    <property type="match status" value="1"/>
</dbReference>
<keyword evidence="2" id="KW-0808">Transferase</keyword>
<keyword evidence="1 7" id="KW-0723">Serine/threonine-protein kinase</keyword>